<dbReference type="EMBL" id="FOGT01000003">
    <property type="protein sequence ID" value="SER69140.1"/>
    <property type="molecule type" value="Genomic_DNA"/>
</dbReference>
<proteinExistence type="predicted"/>
<protein>
    <submittedName>
        <fullName evidence="2">Anti-repressor SinI</fullName>
    </submittedName>
</protein>
<evidence type="ECO:0000313" key="2">
    <source>
        <dbReference type="EMBL" id="SER69140.1"/>
    </source>
</evidence>
<dbReference type="GO" id="GO:0006355">
    <property type="term" value="P:regulation of DNA-templated transcription"/>
    <property type="evidence" value="ECO:0007669"/>
    <property type="project" value="InterPro"/>
</dbReference>
<dbReference type="PROSITE" id="PS51500">
    <property type="entry name" value="SIN"/>
    <property type="match status" value="1"/>
</dbReference>
<gene>
    <name evidence="2" type="ORF">SAMN05518684_10340</name>
</gene>
<organism evidence="2 3">
    <name type="scientific">Salipaludibacillus aurantiacus</name>
    <dbReference type="NCBI Taxonomy" id="1601833"/>
    <lineage>
        <taxon>Bacteria</taxon>
        <taxon>Bacillati</taxon>
        <taxon>Bacillota</taxon>
        <taxon>Bacilli</taxon>
        <taxon>Bacillales</taxon>
        <taxon>Bacillaceae</taxon>
    </lineage>
</organism>
<dbReference type="GO" id="GO:0046983">
    <property type="term" value="F:protein dimerization activity"/>
    <property type="evidence" value="ECO:0007669"/>
    <property type="project" value="InterPro"/>
</dbReference>
<dbReference type="SUPFAM" id="SSF47406">
    <property type="entry name" value="SinR repressor dimerisation domain-like"/>
    <property type="match status" value="1"/>
</dbReference>
<dbReference type="RefSeq" id="WP_093047767.1">
    <property type="nucleotide sequence ID" value="NZ_FOGT01000003.1"/>
</dbReference>
<dbReference type="InterPro" id="IPR036281">
    <property type="entry name" value="SinR/SinI_dimer_dom_sf"/>
</dbReference>
<reference evidence="3" key="1">
    <citation type="submission" date="2016-10" db="EMBL/GenBank/DDBJ databases">
        <authorList>
            <person name="Varghese N."/>
            <person name="Submissions S."/>
        </authorList>
    </citation>
    <scope>NUCLEOTIDE SEQUENCE [LARGE SCALE GENOMIC DNA]</scope>
    <source>
        <strain evidence="3">S9</strain>
    </source>
</reference>
<dbReference type="AlphaFoldDB" id="A0A1H9R8Z3"/>
<evidence type="ECO:0000313" key="3">
    <source>
        <dbReference type="Proteomes" id="UP000198571"/>
    </source>
</evidence>
<accession>A0A1H9R8Z3</accession>
<dbReference type="InterPro" id="IPR010981">
    <property type="entry name" value="SinR/SinI_dimer_dom"/>
</dbReference>
<sequence>MFNMDNSHTSKSDYNEWVELMRTAKESGLTVKQVREFLEKKKAMFST</sequence>
<dbReference type="Proteomes" id="UP000198571">
    <property type="component" value="Unassembled WGS sequence"/>
</dbReference>
<name>A0A1H9R8Z3_9BACI</name>
<dbReference type="Pfam" id="PF08671">
    <property type="entry name" value="SinI"/>
    <property type="match status" value="1"/>
</dbReference>
<keyword evidence="3" id="KW-1185">Reference proteome</keyword>
<feature type="domain" description="Sin" evidence="1">
    <location>
        <begin position="4"/>
        <end position="42"/>
    </location>
</feature>
<evidence type="ECO:0000259" key="1">
    <source>
        <dbReference type="PROSITE" id="PS51500"/>
    </source>
</evidence>